<comment type="caution">
    <text evidence="1">The sequence shown here is derived from an EMBL/GenBank/DDBJ whole genome shotgun (WGS) entry which is preliminary data.</text>
</comment>
<dbReference type="Proteomes" id="UP001627154">
    <property type="component" value="Unassembled WGS sequence"/>
</dbReference>
<evidence type="ECO:0000313" key="1">
    <source>
        <dbReference type="EMBL" id="KAL3385499.1"/>
    </source>
</evidence>
<organism evidence="1 2">
    <name type="scientific">Trichogramma kaykai</name>
    <dbReference type="NCBI Taxonomy" id="54128"/>
    <lineage>
        <taxon>Eukaryota</taxon>
        <taxon>Metazoa</taxon>
        <taxon>Ecdysozoa</taxon>
        <taxon>Arthropoda</taxon>
        <taxon>Hexapoda</taxon>
        <taxon>Insecta</taxon>
        <taxon>Pterygota</taxon>
        <taxon>Neoptera</taxon>
        <taxon>Endopterygota</taxon>
        <taxon>Hymenoptera</taxon>
        <taxon>Apocrita</taxon>
        <taxon>Proctotrupomorpha</taxon>
        <taxon>Chalcidoidea</taxon>
        <taxon>Trichogrammatidae</taxon>
        <taxon>Trichogramma</taxon>
    </lineage>
</organism>
<dbReference type="AlphaFoldDB" id="A0ABD2VXL2"/>
<dbReference type="EMBL" id="JBJJXI010000155">
    <property type="protein sequence ID" value="KAL3385499.1"/>
    <property type="molecule type" value="Genomic_DNA"/>
</dbReference>
<reference evidence="1 2" key="1">
    <citation type="journal article" date="2024" name="bioRxiv">
        <title>A reference genome for Trichogramma kaykai: A tiny desert-dwelling parasitoid wasp with competing sex-ratio distorters.</title>
        <authorList>
            <person name="Culotta J."/>
            <person name="Lindsey A.R."/>
        </authorList>
    </citation>
    <scope>NUCLEOTIDE SEQUENCE [LARGE SCALE GENOMIC DNA]</scope>
    <source>
        <strain evidence="1 2">KSX58</strain>
    </source>
</reference>
<sequence>MDIQKVNQLARSVGRLPLKKIEDLVVNQDYMVTSIKKASTKYGPKIVLYLDQEFQIFLPKQVSDALLDTYSDIKTENLYVMYDKKCIQFIEK</sequence>
<evidence type="ECO:0000313" key="2">
    <source>
        <dbReference type="Proteomes" id="UP001627154"/>
    </source>
</evidence>
<proteinExistence type="predicted"/>
<protein>
    <submittedName>
        <fullName evidence="1">Uncharacterized protein</fullName>
    </submittedName>
</protein>
<accession>A0ABD2VXL2</accession>
<name>A0ABD2VXL2_9HYME</name>
<gene>
    <name evidence="1" type="ORF">TKK_018871</name>
</gene>
<keyword evidence="2" id="KW-1185">Reference proteome</keyword>